<dbReference type="AlphaFoldDB" id="A0A7Y9KDL6"/>
<gene>
    <name evidence="1" type="ORF">BJ999_002484</name>
</gene>
<organism evidence="1 2">
    <name type="scientific">Actinomadura citrea</name>
    <dbReference type="NCBI Taxonomy" id="46158"/>
    <lineage>
        <taxon>Bacteria</taxon>
        <taxon>Bacillati</taxon>
        <taxon>Actinomycetota</taxon>
        <taxon>Actinomycetes</taxon>
        <taxon>Streptosporangiales</taxon>
        <taxon>Thermomonosporaceae</taxon>
        <taxon>Actinomadura</taxon>
    </lineage>
</organism>
<accession>A0A7Y9KDL6</accession>
<sequence>MSTERPPRATSDAYKADAEAAEKALAELRRDFTGYRIWRATRWDGRLGDWVASLHDPRVGVDPTVIASTPAALREALVHEGERAKNARPRTR</sequence>
<evidence type="ECO:0000313" key="1">
    <source>
        <dbReference type="EMBL" id="NYE12188.1"/>
    </source>
</evidence>
<dbReference type="RefSeq" id="WP_179833444.1">
    <property type="nucleotide sequence ID" value="NZ_BMRD01000001.1"/>
</dbReference>
<name>A0A7Y9KDL6_9ACTN</name>
<reference evidence="1 2" key="1">
    <citation type="submission" date="2020-07" db="EMBL/GenBank/DDBJ databases">
        <title>Sequencing the genomes of 1000 actinobacteria strains.</title>
        <authorList>
            <person name="Klenk H.-P."/>
        </authorList>
    </citation>
    <scope>NUCLEOTIDE SEQUENCE [LARGE SCALE GENOMIC DNA]</scope>
    <source>
        <strain evidence="1 2">DSM 43461</strain>
    </source>
</reference>
<dbReference type="Proteomes" id="UP000591272">
    <property type="component" value="Unassembled WGS sequence"/>
</dbReference>
<comment type="caution">
    <text evidence="1">The sequence shown here is derived from an EMBL/GenBank/DDBJ whole genome shotgun (WGS) entry which is preliminary data.</text>
</comment>
<keyword evidence="2" id="KW-1185">Reference proteome</keyword>
<proteinExistence type="predicted"/>
<dbReference type="EMBL" id="JACCBT010000001">
    <property type="protein sequence ID" value="NYE12188.1"/>
    <property type="molecule type" value="Genomic_DNA"/>
</dbReference>
<evidence type="ECO:0000313" key="2">
    <source>
        <dbReference type="Proteomes" id="UP000591272"/>
    </source>
</evidence>
<protein>
    <submittedName>
        <fullName evidence="1">Uncharacterized protein</fullName>
    </submittedName>
</protein>